<dbReference type="Gene3D" id="2.60.40.1180">
    <property type="entry name" value="Golgi alpha-mannosidase II"/>
    <property type="match status" value="1"/>
</dbReference>
<dbReference type="OrthoDB" id="1031955at2"/>
<keyword evidence="4" id="KW-0326">Glycosidase</keyword>
<protein>
    <submittedName>
        <fullName evidence="7">Alpha-galactosidase</fullName>
    </submittedName>
</protein>
<dbReference type="STRING" id="739143.SAMN05216297_105158"/>
<reference evidence="8" key="1">
    <citation type="submission" date="2016-10" db="EMBL/GenBank/DDBJ databases">
        <authorList>
            <person name="Varghese N."/>
            <person name="Submissions S."/>
        </authorList>
    </citation>
    <scope>NUCLEOTIDE SEQUENCE [LARGE SCALE GENOMIC DNA]</scope>
    <source>
        <strain evidence="8">CGMCC 1.10370</strain>
    </source>
</reference>
<dbReference type="GO" id="GO:0004553">
    <property type="term" value="F:hydrolase activity, hydrolyzing O-glycosyl compounds"/>
    <property type="evidence" value="ECO:0007669"/>
    <property type="project" value="InterPro"/>
</dbReference>
<dbReference type="InterPro" id="IPR041233">
    <property type="entry name" value="Melibiase_C"/>
</dbReference>
<proteinExistence type="inferred from homology"/>
<dbReference type="PANTHER" id="PTHR11452:SF75">
    <property type="entry name" value="ALPHA-GALACTOSIDASE MEL1"/>
    <property type="match status" value="1"/>
</dbReference>
<evidence type="ECO:0000256" key="1">
    <source>
        <dbReference type="ARBA" id="ARBA00009743"/>
    </source>
</evidence>
<keyword evidence="3" id="KW-0378">Hydrolase</keyword>
<keyword evidence="8" id="KW-1185">Reference proteome</keyword>
<evidence type="ECO:0000256" key="4">
    <source>
        <dbReference type="ARBA" id="ARBA00023295"/>
    </source>
</evidence>
<evidence type="ECO:0000256" key="3">
    <source>
        <dbReference type="ARBA" id="ARBA00022801"/>
    </source>
</evidence>
<evidence type="ECO:0000313" key="8">
    <source>
        <dbReference type="Proteomes" id="UP000199672"/>
    </source>
</evidence>
<evidence type="ECO:0000256" key="2">
    <source>
        <dbReference type="ARBA" id="ARBA00022729"/>
    </source>
</evidence>
<dbReference type="Proteomes" id="UP000199672">
    <property type="component" value="Unassembled WGS sequence"/>
</dbReference>
<evidence type="ECO:0000259" key="6">
    <source>
        <dbReference type="Pfam" id="PF17801"/>
    </source>
</evidence>
<accession>A0A1I1QF70</accession>
<dbReference type="InterPro" id="IPR013785">
    <property type="entry name" value="Aldolase_TIM"/>
</dbReference>
<feature type="domain" description="Alpha galactosidase C-terminal" evidence="6">
    <location>
        <begin position="617"/>
        <end position="680"/>
    </location>
</feature>
<organism evidence="7 8">
    <name type="scientific">Flavobacterium phragmitis</name>
    <dbReference type="NCBI Taxonomy" id="739143"/>
    <lineage>
        <taxon>Bacteria</taxon>
        <taxon>Pseudomonadati</taxon>
        <taxon>Bacteroidota</taxon>
        <taxon>Flavobacteriia</taxon>
        <taxon>Flavobacteriales</taxon>
        <taxon>Flavobacteriaceae</taxon>
        <taxon>Flavobacterium</taxon>
    </lineage>
</organism>
<dbReference type="InterPro" id="IPR017853">
    <property type="entry name" value="GH"/>
</dbReference>
<name>A0A1I1QF70_9FLAO</name>
<comment type="similarity">
    <text evidence="1">Belongs to the glycosyl hydrolase 27 family.</text>
</comment>
<dbReference type="EMBL" id="FOMH01000005">
    <property type="protein sequence ID" value="SFD18468.1"/>
    <property type="molecule type" value="Genomic_DNA"/>
</dbReference>
<dbReference type="GO" id="GO:0005975">
    <property type="term" value="P:carbohydrate metabolic process"/>
    <property type="evidence" value="ECO:0007669"/>
    <property type="project" value="InterPro"/>
</dbReference>
<evidence type="ECO:0000256" key="5">
    <source>
        <dbReference type="SAM" id="SignalP"/>
    </source>
</evidence>
<feature type="chain" id="PRO_5011475390" evidence="5">
    <location>
        <begin position="28"/>
        <end position="683"/>
    </location>
</feature>
<dbReference type="InterPro" id="IPR002241">
    <property type="entry name" value="Glyco_hydro_27"/>
</dbReference>
<dbReference type="SUPFAM" id="SSF51445">
    <property type="entry name" value="(Trans)glycosidases"/>
    <property type="match status" value="1"/>
</dbReference>
<evidence type="ECO:0000313" key="7">
    <source>
        <dbReference type="EMBL" id="SFD18468.1"/>
    </source>
</evidence>
<dbReference type="InterPro" id="IPR013780">
    <property type="entry name" value="Glyco_hydro_b"/>
</dbReference>
<gene>
    <name evidence="7" type="ORF">SAMN05216297_105158</name>
</gene>
<dbReference type="Pfam" id="PF17801">
    <property type="entry name" value="Melibiase_C"/>
    <property type="match status" value="1"/>
</dbReference>
<dbReference type="AlphaFoldDB" id="A0A1I1QF70"/>
<feature type="signal peptide" evidence="5">
    <location>
        <begin position="1"/>
        <end position="27"/>
    </location>
</feature>
<dbReference type="PANTHER" id="PTHR11452">
    <property type="entry name" value="ALPHA-GALACTOSIDASE/ALPHA-N-ACETYLGALACTOSAMINIDASE"/>
    <property type="match status" value="1"/>
</dbReference>
<dbReference type="Gene3D" id="3.20.20.70">
    <property type="entry name" value="Aldolase class I"/>
    <property type="match status" value="1"/>
</dbReference>
<sequence>MKPYPFSRNKLFSSLFLMSIFCISAFAQKTIKMNFGKNGIITYDSKQKTVAVSQSGKIVFSGAKASVIVNGKTITTDSYPDAVFAKQTIKDDLGNGIKYTLTYKDKNNPTLIQSFYTYSNRTYFITQIEILSNGQTIATNCIAPLALGKASFDKIENLHTVFIPYDNDAFISYNSKKLDTISQNTSAEVGIIFNNNSRNGFIVGSLEHTVWKSAVKTINKNKEAQFSAWAGFSEKEITRDSIAHGIIKGEKVLSPKFFVGYYSDWREGMEEYAKTNRIVEKPFVFTWDKPTPVGWNSWGVLMEKINFENTTKVVDFFAKSIPQFRVGDTAYIDLDSFWDNMVKGGFTGDFSKLKEFADYCKSRGLEPGAYWAPFTDWGWKDGPNRKAEGSDYTFGEMWTKTGDTYFDFDGARAIDPTHPGTLKRVDYVINKLKACGFKMIKIDFLGHATAESTSFYDKNITTGMQAYQVGMEHLVKALDGQMLIYAAISPNMATGRYAHVRRIACDAWKTIEQTQYTLNSVNYGWWQTYLYDYIDADHVVFADVTEGENRARLISAVITGTLITGDDYSKEGIWSKRAKEWLQNQELLKIVANGVAFRPVEGNTGKLTTEVFEQKIGNDWYVAVLNYGAAAKNFALPLERLGVKNGKYKLQNLFTAETVEIKNNSIDLNLGAKDAGLFKIVKR</sequence>
<keyword evidence="2 5" id="KW-0732">Signal</keyword>